<sequence length="102" mass="11666">MFRRTLTSRQRALKVEHEEPLCAHRTPPPATPCCSFSALQSAFIARFYADRRGVADRRAMNADWSAVPRLFHRRSSHDHRTIMTMPTIVAIVEGCCKLFHGL</sequence>
<comment type="caution">
    <text evidence="1">The sequence shown here is derived from an EMBL/GenBank/DDBJ whole genome shotgun (WGS) entry which is preliminary data.</text>
</comment>
<keyword evidence="2" id="KW-1185">Reference proteome</keyword>
<evidence type="ECO:0000313" key="2">
    <source>
        <dbReference type="Proteomes" id="UP000751190"/>
    </source>
</evidence>
<reference evidence="1" key="1">
    <citation type="submission" date="2021-05" db="EMBL/GenBank/DDBJ databases">
        <title>The genome of the haptophyte Pavlova lutheri (Diacronema luteri, Pavlovales) - a model for lipid biosynthesis in eukaryotic algae.</title>
        <authorList>
            <person name="Hulatt C.J."/>
            <person name="Posewitz M.C."/>
        </authorList>
    </citation>
    <scope>NUCLEOTIDE SEQUENCE</scope>
    <source>
        <strain evidence="1">NIVA-4/92</strain>
    </source>
</reference>
<protein>
    <submittedName>
        <fullName evidence="1">Uncharacterized protein</fullName>
    </submittedName>
</protein>
<dbReference type="EMBL" id="JAGTXO010000007">
    <property type="protein sequence ID" value="KAG8466791.1"/>
    <property type="molecule type" value="Genomic_DNA"/>
</dbReference>
<accession>A0A8J6CD62</accession>
<organism evidence="1 2">
    <name type="scientific">Diacronema lutheri</name>
    <name type="common">Unicellular marine alga</name>
    <name type="synonym">Monochrysis lutheri</name>
    <dbReference type="NCBI Taxonomy" id="2081491"/>
    <lineage>
        <taxon>Eukaryota</taxon>
        <taxon>Haptista</taxon>
        <taxon>Haptophyta</taxon>
        <taxon>Pavlovophyceae</taxon>
        <taxon>Pavlovales</taxon>
        <taxon>Pavlovaceae</taxon>
        <taxon>Diacronema</taxon>
    </lineage>
</organism>
<evidence type="ECO:0000313" key="1">
    <source>
        <dbReference type="EMBL" id="KAG8466791.1"/>
    </source>
</evidence>
<dbReference type="Proteomes" id="UP000751190">
    <property type="component" value="Unassembled WGS sequence"/>
</dbReference>
<proteinExistence type="predicted"/>
<gene>
    <name evidence="1" type="ORF">KFE25_008170</name>
</gene>
<name>A0A8J6CD62_DIALT</name>
<dbReference type="AlphaFoldDB" id="A0A8J6CD62"/>